<dbReference type="Proteomes" id="UP000887013">
    <property type="component" value="Unassembled WGS sequence"/>
</dbReference>
<evidence type="ECO:0000313" key="1">
    <source>
        <dbReference type="EMBL" id="GFT96839.1"/>
    </source>
</evidence>
<sequence>MSLQRREERNHGSLKGLTTKAVLFTWWGDTQLFITPPLFLSGSELNKRSIRTLWGDRGRIGVLSSYCKFDMGRRGCRYCEQSFPLLEKVSPNSFRGCIYSQRLSFTLKILQYLLHVGSAKTKGETAQM</sequence>
<evidence type="ECO:0000313" key="2">
    <source>
        <dbReference type="Proteomes" id="UP000887013"/>
    </source>
</evidence>
<protein>
    <submittedName>
        <fullName evidence="1">Uncharacterized protein</fullName>
    </submittedName>
</protein>
<gene>
    <name evidence="1" type="ORF">NPIL_168951</name>
</gene>
<reference evidence="1" key="1">
    <citation type="submission" date="2020-08" db="EMBL/GenBank/DDBJ databases">
        <title>Multicomponent nature underlies the extraordinary mechanical properties of spider dragline silk.</title>
        <authorList>
            <person name="Kono N."/>
            <person name="Nakamura H."/>
            <person name="Mori M."/>
            <person name="Yoshida Y."/>
            <person name="Ohtoshi R."/>
            <person name="Malay A.D."/>
            <person name="Moran D.A.P."/>
            <person name="Tomita M."/>
            <person name="Numata K."/>
            <person name="Arakawa K."/>
        </authorList>
    </citation>
    <scope>NUCLEOTIDE SEQUENCE</scope>
</reference>
<proteinExistence type="predicted"/>
<keyword evidence="2" id="KW-1185">Reference proteome</keyword>
<dbReference type="AlphaFoldDB" id="A0A8X6U6K1"/>
<name>A0A8X6U6K1_NEPPI</name>
<dbReference type="EMBL" id="BMAW01075419">
    <property type="protein sequence ID" value="GFT96839.1"/>
    <property type="molecule type" value="Genomic_DNA"/>
</dbReference>
<comment type="caution">
    <text evidence="1">The sequence shown here is derived from an EMBL/GenBank/DDBJ whole genome shotgun (WGS) entry which is preliminary data.</text>
</comment>
<organism evidence="1 2">
    <name type="scientific">Nephila pilipes</name>
    <name type="common">Giant wood spider</name>
    <name type="synonym">Nephila maculata</name>
    <dbReference type="NCBI Taxonomy" id="299642"/>
    <lineage>
        <taxon>Eukaryota</taxon>
        <taxon>Metazoa</taxon>
        <taxon>Ecdysozoa</taxon>
        <taxon>Arthropoda</taxon>
        <taxon>Chelicerata</taxon>
        <taxon>Arachnida</taxon>
        <taxon>Araneae</taxon>
        <taxon>Araneomorphae</taxon>
        <taxon>Entelegynae</taxon>
        <taxon>Araneoidea</taxon>
        <taxon>Nephilidae</taxon>
        <taxon>Nephila</taxon>
    </lineage>
</organism>
<accession>A0A8X6U6K1</accession>